<feature type="transmembrane region" description="Helical" evidence="1">
    <location>
        <begin position="106"/>
        <end position="131"/>
    </location>
</feature>
<feature type="transmembrane region" description="Helical" evidence="1">
    <location>
        <begin position="210"/>
        <end position="235"/>
    </location>
</feature>
<dbReference type="AlphaFoldDB" id="A0A5N7IVC4"/>
<evidence type="ECO:0000313" key="3">
    <source>
        <dbReference type="Proteomes" id="UP000342249"/>
    </source>
</evidence>
<evidence type="ECO:0008006" key="4">
    <source>
        <dbReference type="Google" id="ProtNLM"/>
    </source>
</evidence>
<gene>
    <name evidence="2" type="ORF">E4V82_21615</name>
</gene>
<name>A0A5N7IVC4_9CLOT</name>
<comment type="caution">
    <text evidence="2">The sequence shown here is derived from an EMBL/GenBank/DDBJ whole genome shotgun (WGS) entry which is preliminary data.</text>
</comment>
<feature type="transmembrane region" description="Helical" evidence="1">
    <location>
        <begin position="60"/>
        <end position="79"/>
    </location>
</feature>
<organism evidence="2 3">
    <name type="scientific">Clostridium estertheticum</name>
    <dbReference type="NCBI Taxonomy" id="238834"/>
    <lineage>
        <taxon>Bacteria</taxon>
        <taxon>Bacillati</taxon>
        <taxon>Bacillota</taxon>
        <taxon>Clostridia</taxon>
        <taxon>Eubacteriales</taxon>
        <taxon>Clostridiaceae</taxon>
        <taxon>Clostridium</taxon>
    </lineage>
</organism>
<protein>
    <recommendedName>
        <fullName evidence="4">ABC transporter permease</fullName>
    </recommendedName>
</protein>
<keyword evidence="1" id="KW-0812">Transmembrane</keyword>
<accession>A0A5N7IVC4</accession>
<feature type="transmembrane region" description="Helical" evidence="1">
    <location>
        <begin position="23"/>
        <end position="44"/>
    </location>
</feature>
<keyword evidence="1" id="KW-1133">Transmembrane helix</keyword>
<dbReference type="Pfam" id="PF12730">
    <property type="entry name" value="ABC2_membrane_4"/>
    <property type="match status" value="1"/>
</dbReference>
<sequence>MGVAKLFNLVYSEILKLKKSSTVLYLVLGSIAFSIFFILLMFITRNKPSWKNYANNQEDVMFMAVGIIIFTLLSSYIFLREYSDNTIRILYSYPVSKISIFISKILAIYIIITLVYILHFIVVFTGGILILKEPLSAKFFLVHLDSYIFSVILQFSIIPILVFFINISKNSVVSALLGVSALGINFYAYVTHKYEYCPFMLPYMPFMKLYKPICITTTIELALGVFGFGVILCVFQSLKVEKI</sequence>
<evidence type="ECO:0000256" key="1">
    <source>
        <dbReference type="SAM" id="Phobius"/>
    </source>
</evidence>
<dbReference type="EMBL" id="SPSF01000053">
    <property type="protein sequence ID" value="MPQ64676.1"/>
    <property type="molecule type" value="Genomic_DNA"/>
</dbReference>
<evidence type="ECO:0000313" key="2">
    <source>
        <dbReference type="EMBL" id="MPQ64676.1"/>
    </source>
</evidence>
<keyword evidence="1" id="KW-0472">Membrane</keyword>
<feature type="transmembrane region" description="Helical" evidence="1">
    <location>
        <begin position="146"/>
        <end position="165"/>
    </location>
</feature>
<proteinExistence type="predicted"/>
<feature type="transmembrane region" description="Helical" evidence="1">
    <location>
        <begin position="172"/>
        <end position="190"/>
    </location>
</feature>
<dbReference type="Proteomes" id="UP000342249">
    <property type="component" value="Unassembled WGS sequence"/>
</dbReference>
<reference evidence="2 3" key="1">
    <citation type="journal article" date="2019" name="Lett. Appl. Microbiol.">
        <title>A case of 'blown pack' spoilage of vacuum-packaged pork likely associated with Clostridium estertheticum in Canada.</title>
        <authorList>
            <person name="Zhang P."/>
            <person name="Ward P."/>
            <person name="McMullen L.M."/>
            <person name="Yang X."/>
        </authorList>
    </citation>
    <scope>NUCLEOTIDE SEQUENCE [LARGE SCALE GENOMIC DNA]</scope>
    <source>
        <strain evidence="2 3">MA19</strain>
    </source>
</reference>